<dbReference type="EMBL" id="CP047591">
    <property type="protein sequence ID" value="QHI72948.1"/>
    <property type="molecule type" value="Genomic_DNA"/>
</dbReference>
<dbReference type="AlphaFoldDB" id="A0A6P1MLJ8"/>
<accession>A0A6P1MLJ8</accession>
<dbReference type="GO" id="GO:0051536">
    <property type="term" value="F:iron-sulfur cluster binding"/>
    <property type="evidence" value="ECO:0007669"/>
    <property type="project" value="InterPro"/>
</dbReference>
<dbReference type="PANTHER" id="PTHR42895:SF2">
    <property type="entry name" value="IRON-SULFUR CLUSTER PROTEIN"/>
    <property type="match status" value="1"/>
</dbReference>
<protein>
    <submittedName>
        <fullName evidence="2">2Fe-2S iron-sulfur cluster binding domain-containing protein</fullName>
    </submittedName>
</protein>
<dbReference type="PROSITE" id="PS51085">
    <property type="entry name" value="2FE2S_FER_2"/>
    <property type="match status" value="1"/>
</dbReference>
<dbReference type="InterPro" id="IPR052911">
    <property type="entry name" value="Corrinoid_activation_enz"/>
</dbReference>
<sequence>MKITFLPQNITWEATAGETILQAAVKAGVNIDGNCAGLGTCGKCKVKIISGNKEICNNHHNKLSVNEIEAGYRLACCHPVSEGMIIEMPESETTASRKKKLIQLPGNFTSKESVIKKLVTVPKASLANQQSDEELIWRELDVEGLKIDYQVLLDIPKILKDSRDVTFTISDNVVIHVEAGDTTKENYGVAVDIGTTTVVIMLWNLATAEMVQVDAKTNPQGLMVPM</sequence>
<dbReference type="Pfam" id="PF17651">
    <property type="entry name" value="Raco_middle"/>
    <property type="match status" value="1"/>
</dbReference>
<proteinExistence type="predicted"/>
<dbReference type="Gene3D" id="3.30.420.480">
    <property type="entry name" value="Domain of unknown function (DUF4445)"/>
    <property type="match status" value="1"/>
</dbReference>
<dbReference type="Gene3D" id="3.10.20.30">
    <property type="match status" value="1"/>
</dbReference>
<name>A0A6P1MLJ8_9FIRM</name>
<dbReference type="Pfam" id="PF00111">
    <property type="entry name" value="Fer2"/>
    <property type="match status" value="1"/>
</dbReference>
<keyword evidence="3" id="KW-1185">Reference proteome</keyword>
<dbReference type="Gene3D" id="3.10.20.880">
    <property type="match status" value="1"/>
</dbReference>
<organism evidence="2 3">
    <name type="scientific">Aminipila terrae</name>
    <dbReference type="NCBI Taxonomy" id="2697030"/>
    <lineage>
        <taxon>Bacteria</taxon>
        <taxon>Bacillati</taxon>
        <taxon>Bacillota</taxon>
        <taxon>Clostridia</taxon>
        <taxon>Peptostreptococcales</taxon>
        <taxon>Anaerovoracaceae</taxon>
        <taxon>Aminipila</taxon>
    </lineage>
</organism>
<dbReference type="InterPro" id="IPR001041">
    <property type="entry name" value="2Fe-2S_ferredoxin-type"/>
</dbReference>
<dbReference type="SUPFAM" id="SSF54292">
    <property type="entry name" value="2Fe-2S ferredoxin-like"/>
    <property type="match status" value="1"/>
</dbReference>
<dbReference type="InterPro" id="IPR042259">
    <property type="entry name" value="Raco-like_middle_sf"/>
</dbReference>
<dbReference type="Pfam" id="PF17650">
    <property type="entry name" value="RACo_linker"/>
    <property type="match status" value="1"/>
</dbReference>
<reference evidence="2 3" key="1">
    <citation type="submission" date="2020-01" db="EMBL/GenBank/DDBJ databases">
        <title>Genomic analysis of Aminipila sp. CBA3637.</title>
        <authorList>
            <person name="Kim Y.B."/>
            <person name="Roh S.W."/>
        </authorList>
    </citation>
    <scope>NUCLEOTIDE SEQUENCE [LARGE SCALE GENOMIC DNA]</scope>
    <source>
        <strain evidence="2 3">CBA3637</strain>
    </source>
</reference>
<dbReference type="InterPro" id="IPR040506">
    <property type="entry name" value="RACo_linker"/>
</dbReference>
<dbReference type="InterPro" id="IPR012675">
    <property type="entry name" value="Beta-grasp_dom_sf"/>
</dbReference>
<evidence type="ECO:0000259" key="1">
    <source>
        <dbReference type="PROSITE" id="PS51085"/>
    </source>
</evidence>
<feature type="domain" description="2Fe-2S ferredoxin-type" evidence="1">
    <location>
        <begin position="1"/>
        <end position="92"/>
    </location>
</feature>
<dbReference type="InterPro" id="IPR036010">
    <property type="entry name" value="2Fe-2S_ferredoxin-like_sf"/>
</dbReference>
<dbReference type="InterPro" id="IPR041414">
    <property type="entry name" value="Raco-like_middle"/>
</dbReference>
<evidence type="ECO:0000313" key="3">
    <source>
        <dbReference type="Proteomes" id="UP000463883"/>
    </source>
</evidence>
<dbReference type="RefSeq" id="WP_162362715.1">
    <property type="nucleotide sequence ID" value="NZ_CP047591.1"/>
</dbReference>
<gene>
    <name evidence="2" type="ORF">Ami3637_11525</name>
</gene>
<dbReference type="Proteomes" id="UP000463883">
    <property type="component" value="Chromosome"/>
</dbReference>
<evidence type="ECO:0000313" key="2">
    <source>
        <dbReference type="EMBL" id="QHI72948.1"/>
    </source>
</evidence>
<dbReference type="PANTHER" id="PTHR42895">
    <property type="entry name" value="IRON-SULFUR CLUSTER-BINDING PROTEIN-RELATED"/>
    <property type="match status" value="1"/>
</dbReference>
<dbReference type="KEGG" id="amic:Ami3637_11525"/>
<dbReference type="CDD" id="cd00207">
    <property type="entry name" value="fer2"/>
    <property type="match status" value="1"/>
</dbReference>